<protein>
    <submittedName>
        <fullName evidence="3">Uncharacterized protein</fullName>
    </submittedName>
</protein>
<organism evidence="3 4">
    <name type="scientific">Pseudocohnilembus persalinus</name>
    <name type="common">Ciliate</name>
    <dbReference type="NCBI Taxonomy" id="266149"/>
    <lineage>
        <taxon>Eukaryota</taxon>
        <taxon>Sar</taxon>
        <taxon>Alveolata</taxon>
        <taxon>Ciliophora</taxon>
        <taxon>Intramacronucleata</taxon>
        <taxon>Oligohymenophorea</taxon>
        <taxon>Scuticociliatia</taxon>
        <taxon>Philasterida</taxon>
        <taxon>Pseudocohnilembidae</taxon>
        <taxon>Pseudocohnilembus</taxon>
    </lineage>
</organism>
<keyword evidence="4" id="KW-1185">Reference proteome</keyword>
<gene>
    <name evidence="3" type="ORF">PPERSA_02661</name>
</gene>
<reference evidence="3 4" key="1">
    <citation type="journal article" date="2015" name="Sci. Rep.">
        <title>Genome of the facultative scuticociliatosis pathogen Pseudocohnilembus persalinus provides insight into its virulence through horizontal gene transfer.</title>
        <authorList>
            <person name="Xiong J."/>
            <person name="Wang G."/>
            <person name="Cheng J."/>
            <person name="Tian M."/>
            <person name="Pan X."/>
            <person name="Warren A."/>
            <person name="Jiang C."/>
            <person name="Yuan D."/>
            <person name="Miao W."/>
        </authorList>
    </citation>
    <scope>NUCLEOTIDE SEQUENCE [LARGE SCALE GENOMIC DNA]</scope>
    <source>
        <strain evidence="3">36N120E</strain>
    </source>
</reference>
<dbReference type="EMBL" id="LDAU01000044">
    <property type="protein sequence ID" value="KRX09789.1"/>
    <property type="molecule type" value="Genomic_DNA"/>
</dbReference>
<name>A0A0V0R5L1_PSEPJ</name>
<evidence type="ECO:0000256" key="1">
    <source>
        <dbReference type="SAM" id="Coils"/>
    </source>
</evidence>
<sequence length="613" mass="72052">MIKKIFQTSVRLKQKPQSKFTYKFSSEENQQKSQQQQQQSGKQRYHNKKQGPSNTAPSAKISIDKALETMENKFNIKLQNQTQTFQKILPEKSIIEKLSQKNDQQQQSQEQKFQSKISESAAEKLKARKQNLLKNLQKKESEKQTFNQIFKSNEMKYVENIMKKEKEAIKLAEYQLNQVEKQENAVDHYETDNIAKQEIANHIYYQDKLQEQQIMAYLGFSEMPNKKEQLKEWRDNQIVENIDFTPDTMGVKEIFYPGSKKGRAPADDMETFGEWYKQNMPKPYQLILNNLQELNETKIRNENAPSFLKAFVTNKAEGEMLRLVEGDTGHPNQYFVQKQPQNTVHVSELNALSAPLIEDIPDNDPYDAIEKVVFEDNNGLTFGKQLGEDEIPIFPEFLKSDHHYSVDLIDKWSIFRLHPIFQKGLRILKQMTQNYANGNFEDKKIVLPTLYAYYYTLPKQLQENVIVKTTVRNLERAKHDMSLQDKHIALNFACKMTMPIHPLVEETLDDILSTEKYWVSAAEEDILLNRETPLEQQGEEEIKLVQEGDTSMQIQQDWNRPPRIDPNGQDEKIPDLPLQYYDNNDGFWDWHINKQQDMYSQVELPTFRPFFKH</sequence>
<dbReference type="AlphaFoldDB" id="A0A0V0R5L1"/>
<keyword evidence="1" id="KW-0175">Coiled coil</keyword>
<feature type="compositionally biased region" description="Low complexity" evidence="2">
    <location>
        <begin position="31"/>
        <end position="42"/>
    </location>
</feature>
<dbReference type="OrthoDB" id="301067at2759"/>
<evidence type="ECO:0000313" key="4">
    <source>
        <dbReference type="Proteomes" id="UP000054937"/>
    </source>
</evidence>
<evidence type="ECO:0000313" key="3">
    <source>
        <dbReference type="EMBL" id="KRX09789.1"/>
    </source>
</evidence>
<evidence type="ECO:0000256" key="2">
    <source>
        <dbReference type="SAM" id="MobiDB-lite"/>
    </source>
</evidence>
<dbReference type="OMA" id="HEEHTIE"/>
<dbReference type="Proteomes" id="UP000054937">
    <property type="component" value="Unassembled WGS sequence"/>
</dbReference>
<feature type="coiled-coil region" evidence="1">
    <location>
        <begin position="119"/>
        <end position="182"/>
    </location>
</feature>
<proteinExistence type="predicted"/>
<feature type="region of interest" description="Disordered" evidence="2">
    <location>
        <begin position="17"/>
        <end position="59"/>
    </location>
</feature>
<comment type="caution">
    <text evidence="3">The sequence shown here is derived from an EMBL/GenBank/DDBJ whole genome shotgun (WGS) entry which is preliminary data.</text>
</comment>
<accession>A0A0V0R5L1</accession>
<dbReference type="InParanoid" id="A0A0V0R5L1"/>